<feature type="compositionally biased region" description="Acidic residues" evidence="1">
    <location>
        <begin position="343"/>
        <end position="354"/>
    </location>
</feature>
<evidence type="ECO:0000313" key="2">
    <source>
        <dbReference type="EMBL" id="WRL64071.1"/>
    </source>
</evidence>
<name>A0ABZ1B1P0_9ACTN</name>
<dbReference type="EMBL" id="CP141261">
    <property type="protein sequence ID" value="WRL64071.1"/>
    <property type="molecule type" value="Genomic_DNA"/>
</dbReference>
<sequence length="438" mass="46526">MERHEQQVAGADEDRGPDERGPGAGARGDAGELAGADEHGDDVTTDDDRHHAGRQAQPVAVLLGVGAREGRERALGAEDADAEESGGELHRPHGRAAQDPEVDQRVRAAELVADERDGQEQADRGHQPRPDLADAVDPDERQAAGDDQQDDGEQGRAGRVDGSSLAVLALGHAQRHDRADAHHQEPRDQQHEPELLGERTADLTAAERADDGAQLQGGDDQPGGPPRLRRRIGQPSRPVVDQRHLERQPGGVDALHRPGDEEDREGRREGEHDRGRGHHRRRQQQHPAVTVQVAQLGQDGHGDRRQHELRGLEPVDVGVVDVEVPGDVGQQRDVVPLQHAAGELDEDEEADEAPADARDAPGSPRRPRHADVPSRCATGGGAEGPERSGPGRPGGPPAGEGRPDGRGQAVRRAEAISHAPAARSAAPHATSGSVATPV</sequence>
<feature type="compositionally biased region" description="Basic and acidic residues" evidence="1">
    <location>
        <begin position="87"/>
        <end position="144"/>
    </location>
</feature>
<feature type="region of interest" description="Disordered" evidence="1">
    <location>
        <begin position="1"/>
        <end position="438"/>
    </location>
</feature>
<organism evidence="2 3">
    <name type="scientific">Blastococcus brunescens</name>
    <dbReference type="NCBI Taxonomy" id="1564165"/>
    <lineage>
        <taxon>Bacteria</taxon>
        <taxon>Bacillati</taxon>
        <taxon>Actinomycetota</taxon>
        <taxon>Actinomycetes</taxon>
        <taxon>Geodermatophilales</taxon>
        <taxon>Geodermatophilaceae</taxon>
        <taxon>Blastococcus</taxon>
    </lineage>
</organism>
<keyword evidence="3" id="KW-1185">Reference proteome</keyword>
<evidence type="ECO:0000256" key="1">
    <source>
        <dbReference type="SAM" id="MobiDB-lite"/>
    </source>
</evidence>
<dbReference type="Proteomes" id="UP001324287">
    <property type="component" value="Chromosome"/>
</dbReference>
<feature type="compositionally biased region" description="Basic and acidic residues" evidence="1">
    <location>
        <begin position="401"/>
        <end position="415"/>
    </location>
</feature>
<feature type="compositionally biased region" description="Basic and acidic residues" evidence="1">
    <location>
        <begin position="36"/>
        <end position="50"/>
    </location>
</feature>
<feature type="compositionally biased region" description="Low complexity" evidence="1">
    <location>
        <begin position="416"/>
        <end position="429"/>
    </location>
</feature>
<accession>A0ABZ1B1P0</accession>
<feature type="compositionally biased region" description="Basic and acidic residues" evidence="1">
    <location>
        <begin position="300"/>
        <end position="313"/>
    </location>
</feature>
<feature type="compositionally biased region" description="Basic residues" evidence="1">
    <location>
        <begin position="275"/>
        <end position="284"/>
    </location>
</feature>
<feature type="compositionally biased region" description="Basic and acidic residues" evidence="1">
    <location>
        <begin position="254"/>
        <end position="274"/>
    </location>
</feature>
<feature type="compositionally biased region" description="Low complexity" evidence="1">
    <location>
        <begin position="314"/>
        <end position="329"/>
    </location>
</feature>
<evidence type="ECO:0000313" key="3">
    <source>
        <dbReference type="Proteomes" id="UP001324287"/>
    </source>
</evidence>
<proteinExistence type="predicted"/>
<feature type="compositionally biased region" description="Basic and acidic residues" evidence="1">
    <location>
        <begin position="174"/>
        <end position="211"/>
    </location>
</feature>
<reference evidence="2 3" key="1">
    <citation type="submission" date="2023-12" db="EMBL/GenBank/DDBJ databases">
        <title>Blastococcus brunescens sp. nov., an actonobacterium isolated from sandstone collected in sahara desert.</title>
        <authorList>
            <person name="Gtari M."/>
            <person name="Ghodhbane F."/>
        </authorList>
    </citation>
    <scope>NUCLEOTIDE SEQUENCE [LARGE SCALE GENOMIC DNA]</scope>
    <source>
        <strain evidence="2 3">BMG 8361</strain>
    </source>
</reference>
<protein>
    <submittedName>
        <fullName evidence="2">Uncharacterized protein</fullName>
    </submittedName>
</protein>
<gene>
    <name evidence="2" type="ORF">U6N30_31570</name>
</gene>
<feature type="compositionally biased region" description="Basic and acidic residues" evidence="1">
    <location>
        <begin position="1"/>
        <end position="21"/>
    </location>
</feature>